<reference evidence="1 2" key="1">
    <citation type="submission" date="2014-11" db="EMBL/GenBank/DDBJ databases">
        <authorList>
            <person name="Zhu J."/>
            <person name="Qi W."/>
            <person name="Song R."/>
        </authorList>
    </citation>
    <scope>NUCLEOTIDE SEQUENCE [LARGE SCALE GENOMIC DNA]</scope>
</reference>
<proteinExistence type="predicted"/>
<protein>
    <submittedName>
        <fullName evidence="1">Uncharacterized protein</fullName>
    </submittedName>
</protein>
<organism evidence="1 2">
    <name type="scientific">Vitrella brassicaformis (strain CCMP3155)</name>
    <dbReference type="NCBI Taxonomy" id="1169540"/>
    <lineage>
        <taxon>Eukaryota</taxon>
        <taxon>Sar</taxon>
        <taxon>Alveolata</taxon>
        <taxon>Colpodellida</taxon>
        <taxon>Vitrellaceae</taxon>
        <taxon>Vitrella</taxon>
    </lineage>
</organism>
<evidence type="ECO:0000313" key="1">
    <source>
        <dbReference type="EMBL" id="CEM39036.1"/>
    </source>
</evidence>
<gene>
    <name evidence="1" type="ORF">Vbra_10665</name>
</gene>
<dbReference type="Proteomes" id="UP000041254">
    <property type="component" value="Unassembled WGS sequence"/>
</dbReference>
<sequence length="78" mass="8663">MHTARLHSGVCRWCTLWNSSLNSPPMGIAHVTLSCCEGRPPTNTQGEVWAKRQINKRVQTSLLETDVFAPYPAGQTPQ</sequence>
<dbReference type="InParanoid" id="A0A0G4H5G5"/>
<dbReference type="AlphaFoldDB" id="A0A0G4H5G5"/>
<keyword evidence="2" id="KW-1185">Reference proteome</keyword>
<dbReference type="EMBL" id="CDMY01001019">
    <property type="protein sequence ID" value="CEM39036.1"/>
    <property type="molecule type" value="Genomic_DNA"/>
</dbReference>
<dbReference type="VEuPathDB" id="CryptoDB:Vbra_10665"/>
<accession>A0A0G4H5G5</accession>
<evidence type="ECO:0000313" key="2">
    <source>
        <dbReference type="Proteomes" id="UP000041254"/>
    </source>
</evidence>
<name>A0A0G4H5G5_VITBC</name>
<dbReference type="PROSITE" id="PS51257">
    <property type="entry name" value="PROKAR_LIPOPROTEIN"/>
    <property type="match status" value="1"/>
</dbReference>